<dbReference type="InterPro" id="IPR005828">
    <property type="entry name" value="MFS_sugar_transport-like"/>
</dbReference>
<evidence type="ECO:0000259" key="8">
    <source>
        <dbReference type="PROSITE" id="PS50850"/>
    </source>
</evidence>
<proteinExistence type="inferred from homology"/>
<dbReference type="PANTHER" id="PTHR48022">
    <property type="entry name" value="PLASTIDIC GLUCOSE TRANSPORTER 4"/>
    <property type="match status" value="1"/>
</dbReference>
<dbReference type="PROSITE" id="PS50850">
    <property type="entry name" value="MFS"/>
    <property type="match status" value="1"/>
</dbReference>
<comment type="caution">
    <text evidence="9">The sequence shown here is derived from an EMBL/GenBank/DDBJ whole genome shotgun (WGS) entry which is preliminary data.</text>
</comment>
<evidence type="ECO:0000256" key="1">
    <source>
        <dbReference type="ARBA" id="ARBA00004141"/>
    </source>
</evidence>
<dbReference type="InterPro" id="IPR050360">
    <property type="entry name" value="MFS_Sugar_Transporters"/>
</dbReference>
<organism evidence="9 10">
    <name type="scientific">Sarocladium strictum</name>
    <name type="common">Black bundle disease fungus</name>
    <name type="synonym">Acremonium strictum</name>
    <dbReference type="NCBI Taxonomy" id="5046"/>
    <lineage>
        <taxon>Eukaryota</taxon>
        <taxon>Fungi</taxon>
        <taxon>Dikarya</taxon>
        <taxon>Ascomycota</taxon>
        <taxon>Pezizomycotina</taxon>
        <taxon>Sordariomycetes</taxon>
        <taxon>Hypocreomycetidae</taxon>
        <taxon>Hypocreales</taxon>
        <taxon>Sarocladiaceae</taxon>
        <taxon>Sarocladium</taxon>
    </lineage>
</organism>
<evidence type="ECO:0000313" key="10">
    <source>
        <dbReference type="Proteomes" id="UP001175261"/>
    </source>
</evidence>
<sequence>MVAAPKVNVGNTADPVVSRLVAEDKTPWYKKPNLRTMYIWLFLCCMGVEMTSGFDSQLVNTLQLSQEWHRYLSNNRIERVDDGNDVYGIEPGLLGFVNSSYMLGSVLGVPFAPYVANRWGRRWSIMIGSLIMVTGAILQGFAQNVGMYIVSRLILGVGILFAIISGAAMIGELGHPKERAILTSLFNSSYFIGQITAAAIAIKTSEMKSEWGWRLPSLLQICPSLLQIATVFMLPESPRFLISKDRDDDAAAVLVKYHAEGDATSLLVQAEIVQIRETIHMEMEAAKQSWMDLLRTAGMRRRFLVTVFIGLFTQLSGNTLISYYGNQLFTLMGIKSNYRKTRVNVANACWGFFNATILALIVPRFPRRKMYMLSASLMLAMFIGYTVGLAKIQEAAANGTENKGASTAAMFFYFAFSPAYNIGNNALTYTYLVELWPYATRSRGIGVQQIFGKLAGFFSNNVNSIAISSIKWRFLAIYCGWIAFEFIIIFFLYPETYNRTLEELAFMFEDQEFNNKAAAAVEKKIQFGDEPSHGETTDAGGKSEGQGHVSTREAV</sequence>
<dbReference type="FunFam" id="1.20.1250.20:FF:000117">
    <property type="entry name" value="MFS hexose transporter"/>
    <property type="match status" value="1"/>
</dbReference>
<evidence type="ECO:0000256" key="4">
    <source>
        <dbReference type="ARBA" id="ARBA00022989"/>
    </source>
</evidence>
<feature type="transmembrane region" description="Helical" evidence="7">
    <location>
        <begin position="123"/>
        <end position="142"/>
    </location>
</feature>
<keyword evidence="3 7" id="KW-0812">Transmembrane</keyword>
<feature type="transmembrane region" description="Helical" evidence="7">
    <location>
        <begin position="474"/>
        <end position="493"/>
    </location>
</feature>
<accession>A0AA39GHN6</accession>
<feature type="transmembrane region" description="Helical" evidence="7">
    <location>
        <begin position="410"/>
        <end position="433"/>
    </location>
</feature>
<dbReference type="Pfam" id="PF00083">
    <property type="entry name" value="Sugar_tr"/>
    <property type="match status" value="1"/>
</dbReference>
<dbReference type="PANTHER" id="PTHR48022:SF29">
    <property type="entry name" value="SUGAR TRANSPORTER, PUTATIVE (AFU_ORTHOLOGUE AFUA_6G14500)-RELATED"/>
    <property type="match status" value="1"/>
</dbReference>
<dbReference type="AlphaFoldDB" id="A0AA39GHN6"/>
<feature type="transmembrane region" description="Helical" evidence="7">
    <location>
        <begin position="148"/>
        <end position="168"/>
    </location>
</feature>
<evidence type="ECO:0000256" key="6">
    <source>
        <dbReference type="SAM" id="MobiDB-lite"/>
    </source>
</evidence>
<dbReference type="GO" id="GO:0016020">
    <property type="term" value="C:membrane"/>
    <property type="evidence" value="ECO:0007669"/>
    <property type="project" value="UniProtKB-SubCell"/>
</dbReference>
<comment type="similarity">
    <text evidence="2">Belongs to the major facilitator superfamily. Sugar transporter (TC 2.A.1.1) family.</text>
</comment>
<feature type="transmembrane region" description="Helical" evidence="7">
    <location>
        <begin position="180"/>
        <end position="202"/>
    </location>
</feature>
<feature type="compositionally biased region" description="Basic and acidic residues" evidence="6">
    <location>
        <begin position="527"/>
        <end position="536"/>
    </location>
</feature>
<evidence type="ECO:0000256" key="5">
    <source>
        <dbReference type="ARBA" id="ARBA00023136"/>
    </source>
</evidence>
<name>A0AA39GHN6_SARSR</name>
<dbReference type="EMBL" id="JAPDFR010000003">
    <property type="protein sequence ID" value="KAK0387535.1"/>
    <property type="molecule type" value="Genomic_DNA"/>
</dbReference>
<comment type="subcellular location">
    <subcellularLocation>
        <location evidence="1">Membrane</location>
        <topology evidence="1">Multi-pass membrane protein</topology>
    </subcellularLocation>
</comment>
<dbReference type="GO" id="GO:0005351">
    <property type="term" value="F:carbohydrate:proton symporter activity"/>
    <property type="evidence" value="ECO:0007669"/>
    <property type="project" value="TreeGrafter"/>
</dbReference>
<keyword evidence="4 7" id="KW-1133">Transmembrane helix</keyword>
<reference evidence="9" key="1">
    <citation type="submission" date="2022-10" db="EMBL/GenBank/DDBJ databases">
        <title>Determination and structural analysis of whole genome sequence of Sarocladium strictum F4-1.</title>
        <authorList>
            <person name="Hu L."/>
            <person name="Jiang Y."/>
        </authorList>
    </citation>
    <scope>NUCLEOTIDE SEQUENCE</scope>
    <source>
        <strain evidence="9">F4-1</strain>
    </source>
</reference>
<feature type="transmembrane region" description="Helical" evidence="7">
    <location>
        <begin position="345"/>
        <end position="363"/>
    </location>
</feature>
<evidence type="ECO:0000256" key="3">
    <source>
        <dbReference type="ARBA" id="ARBA00022692"/>
    </source>
</evidence>
<keyword evidence="5 7" id="KW-0472">Membrane</keyword>
<dbReference type="InterPro" id="IPR020846">
    <property type="entry name" value="MFS_dom"/>
</dbReference>
<protein>
    <recommendedName>
        <fullName evidence="8">Major facilitator superfamily (MFS) profile domain-containing protein</fullName>
    </recommendedName>
</protein>
<feature type="domain" description="Major facilitator superfamily (MFS) profile" evidence="8">
    <location>
        <begin position="41"/>
        <end position="497"/>
    </location>
</feature>
<evidence type="ECO:0000256" key="2">
    <source>
        <dbReference type="ARBA" id="ARBA00010992"/>
    </source>
</evidence>
<keyword evidence="10" id="KW-1185">Reference proteome</keyword>
<dbReference type="Proteomes" id="UP001175261">
    <property type="component" value="Unassembled WGS sequence"/>
</dbReference>
<gene>
    <name evidence="9" type="ORF">NLU13_3781</name>
</gene>
<feature type="transmembrane region" description="Helical" evidence="7">
    <location>
        <begin position="303"/>
        <end position="325"/>
    </location>
</feature>
<dbReference type="InterPro" id="IPR036259">
    <property type="entry name" value="MFS_trans_sf"/>
</dbReference>
<feature type="region of interest" description="Disordered" evidence="6">
    <location>
        <begin position="527"/>
        <end position="555"/>
    </location>
</feature>
<evidence type="ECO:0000313" key="9">
    <source>
        <dbReference type="EMBL" id="KAK0387535.1"/>
    </source>
</evidence>
<feature type="transmembrane region" description="Helical" evidence="7">
    <location>
        <begin position="93"/>
        <end position="116"/>
    </location>
</feature>
<dbReference type="SUPFAM" id="SSF103473">
    <property type="entry name" value="MFS general substrate transporter"/>
    <property type="match status" value="1"/>
</dbReference>
<dbReference type="Gene3D" id="1.20.1250.20">
    <property type="entry name" value="MFS general substrate transporter like domains"/>
    <property type="match status" value="1"/>
</dbReference>
<evidence type="ECO:0000256" key="7">
    <source>
        <dbReference type="SAM" id="Phobius"/>
    </source>
</evidence>
<feature type="transmembrane region" description="Helical" evidence="7">
    <location>
        <begin position="370"/>
        <end position="390"/>
    </location>
</feature>